<dbReference type="EMBL" id="JBHRZT010000052">
    <property type="protein sequence ID" value="MFC3884456.1"/>
    <property type="molecule type" value="Genomic_DNA"/>
</dbReference>
<evidence type="ECO:0000313" key="3">
    <source>
        <dbReference type="Proteomes" id="UP001595752"/>
    </source>
</evidence>
<name>A0ABV8B2L2_9BACI</name>
<feature type="transmembrane region" description="Helical" evidence="1">
    <location>
        <begin position="63"/>
        <end position="82"/>
    </location>
</feature>
<gene>
    <name evidence="2" type="ORF">ACFOU2_13460</name>
</gene>
<evidence type="ECO:0000256" key="1">
    <source>
        <dbReference type="SAM" id="Phobius"/>
    </source>
</evidence>
<sequence length="87" mass="9588">MLKTLSRYACKIVGAAFLKVDTIAQLTEIAKRTVQRALKLLESYGVIERRATVRKGGGNGHNVYFIVCGIGLLLLIDAKVLTNRSRI</sequence>
<keyword evidence="1" id="KW-0472">Membrane</keyword>
<protein>
    <submittedName>
        <fullName evidence="2">Helix-turn-helix domain-containing protein</fullName>
    </submittedName>
</protein>
<comment type="caution">
    <text evidence="2">The sequence shown here is derived from an EMBL/GenBank/DDBJ whole genome shotgun (WGS) entry which is preliminary data.</text>
</comment>
<dbReference type="InterPro" id="IPR036388">
    <property type="entry name" value="WH-like_DNA-bd_sf"/>
</dbReference>
<dbReference type="RefSeq" id="WP_377915909.1">
    <property type="nucleotide sequence ID" value="NZ_JBHRZT010000052.1"/>
</dbReference>
<keyword evidence="1" id="KW-1133">Transmembrane helix</keyword>
<evidence type="ECO:0000313" key="2">
    <source>
        <dbReference type="EMBL" id="MFC3884456.1"/>
    </source>
</evidence>
<dbReference type="InterPro" id="IPR036390">
    <property type="entry name" value="WH_DNA-bd_sf"/>
</dbReference>
<dbReference type="SUPFAM" id="SSF46785">
    <property type="entry name" value="Winged helix' DNA-binding domain"/>
    <property type="match status" value="1"/>
</dbReference>
<accession>A0ABV8B2L2</accession>
<reference evidence="3" key="1">
    <citation type="journal article" date="2019" name="Int. J. Syst. Evol. Microbiol.">
        <title>The Global Catalogue of Microorganisms (GCM) 10K type strain sequencing project: providing services to taxonomists for standard genome sequencing and annotation.</title>
        <authorList>
            <consortium name="The Broad Institute Genomics Platform"/>
            <consortium name="The Broad Institute Genome Sequencing Center for Infectious Disease"/>
            <person name="Wu L."/>
            <person name="Ma J."/>
        </authorList>
    </citation>
    <scope>NUCLEOTIDE SEQUENCE [LARGE SCALE GENOMIC DNA]</scope>
    <source>
        <strain evidence="3">CCUG 61889</strain>
    </source>
</reference>
<keyword evidence="1" id="KW-0812">Transmembrane</keyword>
<dbReference type="Pfam" id="PF13730">
    <property type="entry name" value="HTH_36"/>
    <property type="match status" value="1"/>
</dbReference>
<proteinExistence type="predicted"/>
<keyword evidence="3" id="KW-1185">Reference proteome</keyword>
<dbReference type="Gene3D" id="1.10.10.10">
    <property type="entry name" value="Winged helix-like DNA-binding domain superfamily/Winged helix DNA-binding domain"/>
    <property type="match status" value="1"/>
</dbReference>
<dbReference type="Proteomes" id="UP001595752">
    <property type="component" value="Unassembled WGS sequence"/>
</dbReference>
<organism evidence="2 3">
    <name type="scientific">Bacillus songklensis</name>
    <dbReference type="NCBI Taxonomy" id="1069116"/>
    <lineage>
        <taxon>Bacteria</taxon>
        <taxon>Bacillati</taxon>
        <taxon>Bacillota</taxon>
        <taxon>Bacilli</taxon>
        <taxon>Bacillales</taxon>
        <taxon>Bacillaceae</taxon>
        <taxon>Bacillus</taxon>
    </lineage>
</organism>